<dbReference type="Proteomes" id="UP000700334">
    <property type="component" value="Unassembled WGS sequence"/>
</dbReference>
<dbReference type="OrthoDB" id="9451016at2759"/>
<keyword evidence="2" id="KW-0812">Transmembrane</keyword>
<evidence type="ECO:0000256" key="1">
    <source>
        <dbReference type="SAM" id="MobiDB-lite"/>
    </source>
</evidence>
<dbReference type="InterPro" id="IPR033231">
    <property type="entry name" value="SECTM1"/>
</dbReference>
<evidence type="ECO:0000313" key="2">
    <source>
        <dbReference type="EMBL" id="KAG8507565.1"/>
    </source>
</evidence>
<name>A0A8J5ZZ60_GALPY</name>
<dbReference type="PANTHER" id="PTHR15123">
    <property type="entry name" value="SECRETED AND TRANSMEMBRANE PROTEIN 1"/>
    <property type="match status" value="1"/>
</dbReference>
<dbReference type="AlphaFoldDB" id="A0A8J5ZZ60"/>
<reference evidence="2" key="1">
    <citation type="journal article" date="2021" name="Evol. Appl.">
        <title>The genome of the Pyrenean desman and the effects of bottlenecks and inbreeding on the genomic landscape of an endangered species.</title>
        <authorList>
            <person name="Escoda L."/>
            <person name="Castresana J."/>
        </authorList>
    </citation>
    <scope>NUCLEOTIDE SEQUENCE</scope>
    <source>
        <strain evidence="2">IBE-C5619</strain>
    </source>
</reference>
<feature type="region of interest" description="Disordered" evidence="1">
    <location>
        <begin position="1"/>
        <end position="63"/>
    </location>
</feature>
<sequence>EPPPVRDQDPGCLPRGTHGPACPLAALDPPAPGPHPELSAGRPGSGRPVPQPGLSPSPVWDRTTCTEGMVTVPRGQRALMSCTSSSPFTHVEIRLRVPGKPTQLIFRVDTPGSFSSAGWRLVVQGGEAQLVIQDAQPGQVGEYAWVLTGRQRMTKNTRLELSAWDRTTCTKGVVTVPRGQRALMSCTSSSPFTHLIIYLRVPGKAAQLIFRVDAPGDFSHAGWRLVVRGGEAQLVIQDAQPGQAGEYTWVLAGPQWNTRNTSTEASAPGPAPPALPSHIWGLCPAKPKALDRPL</sequence>
<dbReference type="SUPFAM" id="SSF48726">
    <property type="entry name" value="Immunoglobulin"/>
    <property type="match status" value="2"/>
</dbReference>
<feature type="non-terminal residue" evidence="2">
    <location>
        <position position="294"/>
    </location>
</feature>
<comment type="caution">
    <text evidence="2">The sequence shown here is derived from an EMBL/GenBank/DDBJ whole genome shotgun (WGS) entry which is preliminary data.</text>
</comment>
<dbReference type="GO" id="GO:0006955">
    <property type="term" value="P:immune response"/>
    <property type="evidence" value="ECO:0007669"/>
    <property type="project" value="InterPro"/>
</dbReference>
<keyword evidence="3" id="KW-1185">Reference proteome</keyword>
<dbReference type="GO" id="GO:0005125">
    <property type="term" value="F:cytokine activity"/>
    <property type="evidence" value="ECO:0007669"/>
    <property type="project" value="InterPro"/>
</dbReference>
<keyword evidence="2" id="KW-0472">Membrane</keyword>
<protein>
    <submittedName>
        <fullName evidence="2">Secreted and transmembrane protein 1A</fullName>
    </submittedName>
</protein>
<proteinExistence type="predicted"/>
<dbReference type="InterPro" id="IPR036179">
    <property type="entry name" value="Ig-like_dom_sf"/>
</dbReference>
<evidence type="ECO:0000313" key="3">
    <source>
        <dbReference type="Proteomes" id="UP000700334"/>
    </source>
</evidence>
<organism evidence="2 3">
    <name type="scientific">Galemys pyrenaicus</name>
    <name type="common">Iberian desman</name>
    <name type="synonym">Pyrenean desman</name>
    <dbReference type="NCBI Taxonomy" id="202257"/>
    <lineage>
        <taxon>Eukaryota</taxon>
        <taxon>Metazoa</taxon>
        <taxon>Chordata</taxon>
        <taxon>Craniata</taxon>
        <taxon>Vertebrata</taxon>
        <taxon>Euteleostomi</taxon>
        <taxon>Mammalia</taxon>
        <taxon>Eutheria</taxon>
        <taxon>Laurasiatheria</taxon>
        <taxon>Eulipotyphla</taxon>
        <taxon>Talpidae</taxon>
        <taxon>Galemys</taxon>
    </lineage>
</organism>
<dbReference type="GO" id="GO:0016020">
    <property type="term" value="C:membrane"/>
    <property type="evidence" value="ECO:0007669"/>
    <property type="project" value="TreeGrafter"/>
</dbReference>
<dbReference type="PANTHER" id="PTHR15123:SF5">
    <property type="entry name" value="SECRETED AND TRANSMEMBRANE PROTEIN 1"/>
    <property type="match status" value="1"/>
</dbReference>
<gene>
    <name evidence="2" type="ORF">J0S82_013267</name>
</gene>
<accession>A0A8J5ZZ60</accession>
<dbReference type="EMBL" id="JAGFMF010012102">
    <property type="protein sequence ID" value="KAG8507565.1"/>
    <property type="molecule type" value="Genomic_DNA"/>
</dbReference>